<dbReference type="PANTHER" id="PTHR42928">
    <property type="entry name" value="TRICARBOXYLATE-BINDING PROTEIN"/>
    <property type="match status" value="1"/>
</dbReference>
<sequence length="339" mass="34743">MHLQAARTARVPAAGALAAVVMTVLTLLAATPAHAAPPQATKYPDKPIRLVVPFPPGGGTDVIGRLVAARLSTALGGTVLVENVAGATGTIGSAQVARAAPDGYTLLLGISATHAIAPAIFPRLPYDPVRDFVPVGRLAYGGNVLVAGPAFTGKDLPALIAAARRPGADLTYGSWGPGSGGHLAGESLNVSSGIHLRHIPYKGVSPMLTDVMGGTLPVAMSDLAGTLPLIRSGKVRALAVTGSERSVALPDVPTFAESGVPFRIDSWYALFAPARTPAPILDRLERAVDAIMAEPAMQAQAATLGMRFTPQPRAVFAAQMQDDVRAWAALVKSSGAALE</sequence>
<dbReference type="RefSeq" id="WP_236702131.1">
    <property type="nucleotide sequence ID" value="NZ_CP010537.1"/>
</dbReference>
<gene>
    <name evidence="3" type="ORF">RR42_s3243</name>
</gene>
<comment type="similarity">
    <text evidence="1">Belongs to the UPF0065 (bug) family.</text>
</comment>
<dbReference type="SUPFAM" id="SSF53850">
    <property type="entry name" value="Periplasmic binding protein-like II"/>
    <property type="match status" value="1"/>
</dbReference>
<evidence type="ECO:0000313" key="3">
    <source>
        <dbReference type="EMBL" id="AJG24819.1"/>
    </source>
</evidence>
<dbReference type="Gene3D" id="3.40.190.150">
    <property type="entry name" value="Bordetella uptake gene, domain 1"/>
    <property type="match status" value="1"/>
</dbReference>
<dbReference type="EMBL" id="CP010537">
    <property type="protein sequence ID" value="AJG24819.1"/>
    <property type="molecule type" value="Genomic_DNA"/>
</dbReference>
<protein>
    <submittedName>
        <fullName evidence="3">Putative exported protein</fullName>
    </submittedName>
</protein>
<name>A0A0C4YSA7_9BURK</name>
<keyword evidence="2" id="KW-0732">Signal</keyword>
<feature type="chain" id="PRO_5002185835" evidence="2">
    <location>
        <begin position="36"/>
        <end position="339"/>
    </location>
</feature>
<dbReference type="KEGG" id="cbw:RR42_s3243"/>
<dbReference type="STRING" id="68895.RR42_s3243"/>
<proteinExistence type="inferred from homology"/>
<dbReference type="Pfam" id="PF03401">
    <property type="entry name" value="TctC"/>
    <property type="match status" value="1"/>
</dbReference>
<evidence type="ECO:0000313" key="4">
    <source>
        <dbReference type="Proteomes" id="UP000031843"/>
    </source>
</evidence>
<dbReference type="InterPro" id="IPR042100">
    <property type="entry name" value="Bug_dom1"/>
</dbReference>
<dbReference type="CDD" id="cd13578">
    <property type="entry name" value="PBP2_Bug27"/>
    <property type="match status" value="1"/>
</dbReference>
<dbReference type="Proteomes" id="UP000031843">
    <property type="component" value="Chromosome secondary"/>
</dbReference>
<dbReference type="InterPro" id="IPR005064">
    <property type="entry name" value="BUG"/>
</dbReference>
<evidence type="ECO:0000256" key="1">
    <source>
        <dbReference type="ARBA" id="ARBA00006987"/>
    </source>
</evidence>
<organism evidence="3 4">
    <name type="scientific">Cupriavidus basilensis</name>
    <dbReference type="NCBI Taxonomy" id="68895"/>
    <lineage>
        <taxon>Bacteria</taxon>
        <taxon>Pseudomonadati</taxon>
        <taxon>Pseudomonadota</taxon>
        <taxon>Betaproteobacteria</taxon>
        <taxon>Burkholderiales</taxon>
        <taxon>Burkholderiaceae</taxon>
        <taxon>Cupriavidus</taxon>
    </lineage>
</organism>
<evidence type="ECO:0000256" key="2">
    <source>
        <dbReference type="SAM" id="SignalP"/>
    </source>
</evidence>
<dbReference type="AlphaFoldDB" id="A0A0C4YSA7"/>
<keyword evidence="4" id="KW-1185">Reference proteome</keyword>
<dbReference type="Gene3D" id="3.40.190.10">
    <property type="entry name" value="Periplasmic binding protein-like II"/>
    <property type="match status" value="1"/>
</dbReference>
<dbReference type="PIRSF" id="PIRSF017082">
    <property type="entry name" value="YflP"/>
    <property type="match status" value="1"/>
</dbReference>
<accession>A0A0C4YSA7</accession>
<feature type="signal peptide" evidence="2">
    <location>
        <begin position="1"/>
        <end position="35"/>
    </location>
</feature>
<reference evidence="3 4" key="1">
    <citation type="journal article" date="2015" name="Genome Announc.">
        <title>Complete Genome Sequence of Cupriavidus basilensis 4G11, Isolated from the Oak Ridge Field Research Center Site.</title>
        <authorList>
            <person name="Ray J."/>
            <person name="Waters R.J."/>
            <person name="Skerker J.M."/>
            <person name="Kuehl J.V."/>
            <person name="Price M.N."/>
            <person name="Huang J."/>
            <person name="Chakraborty R."/>
            <person name="Arkin A.P."/>
            <person name="Deutschbauer A."/>
        </authorList>
    </citation>
    <scope>NUCLEOTIDE SEQUENCE [LARGE SCALE GENOMIC DNA]</scope>
    <source>
        <strain evidence="3">4G11</strain>
    </source>
</reference>
<dbReference type="PANTHER" id="PTHR42928:SF5">
    <property type="entry name" value="BLR1237 PROTEIN"/>
    <property type="match status" value="1"/>
</dbReference>